<evidence type="ECO:0000256" key="1">
    <source>
        <dbReference type="SAM" id="MobiDB-lite"/>
    </source>
</evidence>
<feature type="region of interest" description="Disordered" evidence="1">
    <location>
        <begin position="215"/>
        <end position="250"/>
    </location>
</feature>
<feature type="compositionally biased region" description="Basic and acidic residues" evidence="1">
    <location>
        <begin position="215"/>
        <end position="232"/>
    </location>
</feature>
<dbReference type="AlphaFoldDB" id="A0A4V2YAH0"/>
<keyword evidence="4" id="KW-1185">Reference proteome</keyword>
<evidence type="ECO:0000256" key="2">
    <source>
        <dbReference type="SAM" id="Phobius"/>
    </source>
</evidence>
<protein>
    <submittedName>
        <fullName evidence="3">Uncharacterized protein</fullName>
    </submittedName>
</protein>
<gene>
    <name evidence="3" type="ORF">E1181_19655</name>
</gene>
<name>A0A4V2YAH0_9PSEU</name>
<keyword evidence="2" id="KW-0812">Transmembrane</keyword>
<evidence type="ECO:0000313" key="4">
    <source>
        <dbReference type="Proteomes" id="UP000295674"/>
    </source>
</evidence>
<dbReference type="OrthoDB" id="3700439at2"/>
<feature type="transmembrane region" description="Helical" evidence="2">
    <location>
        <begin position="12"/>
        <end position="37"/>
    </location>
</feature>
<reference evidence="3 4" key="1">
    <citation type="submission" date="2019-03" db="EMBL/GenBank/DDBJ databases">
        <title>Draft genome sequences of novel Actinobacteria.</title>
        <authorList>
            <person name="Sahin N."/>
            <person name="Ay H."/>
            <person name="Saygin H."/>
        </authorList>
    </citation>
    <scope>NUCLEOTIDE SEQUENCE [LARGE SCALE GENOMIC DNA]</scope>
    <source>
        <strain evidence="3 4">16K309</strain>
    </source>
</reference>
<keyword evidence="2" id="KW-0472">Membrane</keyword>
<sequence>MTQDTFLGLPPSGWSAISSFIAAAGIIGAAVTIFIAYRQFKIAQQTHENQTRPYVIVDFESNPASWHLYDLVIRNIGSTPAYDVSIEIDPTPIRSKEEDHNTFADARVLNETTPMIAPNREIRLFFDSMFDRRHTDLPSQHNATVRYTLEDRSKTWTETSILDLDLHEGASQVTNYGIHHAAKALRDLEKTLRKELRKIDPLEVVVEDREINIERRRKEHEQRSQRIKEINEKLISPNNQQGEDETSEEG</sequence>
<proteinExistence type="predicted"/>
<accession>A0A4V2YAH0</accession>
<evidence type="ECO:0000313" key="3">
    <source>
        <dbReference type="EMBL" id="TDD03766.1"/>
    </source>
</evidence>
<keyword evidence="2" id="KW-1133">Transmembrane helix</keyword>
<dbReference type="RefSeq" id="WP_132676869.1">
    <property type="nucleotide sequence ID" value="NZ_SMKS01000036.1"/>
</dbReference>
<comment type="caution">
    <text evidence="3">The sequence shown here is derived from an EMBL/GenBank/DDBJ whole genome shotgun (WGS) entry which is preliminary data.</text>
</comment>
<dbReference type="Proteomes" id="UP000295674">
    <property type="component" value="Unassembled WGS sequence"/>
</dbReference>
<organism evidence="3 4">
    <name type="scientific">Saccharopolyspora terrae</name>
    <dbReference type="NCBI Taxonomy" id="2530384"/>
    <lineage>
        <taxon>Bacteria</taxon>
        <taxon>Bacillati</taxon>
        <taxon>Actinomycetota</taxon>
        <taxon>Actinomycetes</taxon>
        <taxon>Pseudonocardiales</taxon>
        <taxon>Pseudonocardiaceae</taxon>
        <taxon>Saccharopolyspora</taxon>
    </lineage>
</organism>
<dbReference type="EMBL" id="SMKS01000036">
    <property type="protein sequence ID" value="TDD03766.1"/>
    <property type="molecule type" value="Genomic_DNA"/>
</dbReference>